<feature type="region of interest" description="Disordered" evidence="1">
    <location>
        <begin position="215"/>
        <end position="258"/>
    </location>
</feature>
<gene>
    <name evidence="3" type="ORF">BJ875DRAFT_527466</name>
</gene>
<keyword evidence="2" id="KW-1133">Transmembrane helix</keyword>
<dbReference type="OrthoDB" id="3524679at2759"/>
<keyword evidence="2" id="KW-0472">Membrane</keyword>
<evidence type="ECO:0000313" key="3">
    <source>
        <dbReference type="EMBL" id="KAG9228323.1"/>
    </source>
</evidence>
<keyword evidence="4" id="KW-1185">Reference proteome</keyword>
<dbReference type="Pfam" id="PF12351">
    <property type="entry name" value="Fig1"/>
    <property type="match status" value="1"/>
</dbReference>
<feature type="transmembrane region" description="Helical" evidence="2">
    <location>
        <begin position="111"/>
        <end position="134"/>
    </location>
</feature>
<feature type="compositionally biased region" description="Pro residues" evidence="1">
    <location>
        <begin position="231"/>
        <end position="258"/>
    </location>
</feature>
<evidence type="ECO:0000256" key="2">
    <source>
        <dbReference type="SAM" id="Phobius"/>
    </source>
</evidence>
<comment type="caution">
    <text evidence="3">The sequence shown here is derived from an EMBL/GenBank/DDBJ whole genome shotgun (WGS) entry which is preliminary data.</text>
</comment>
<protein>
    <submittedName>
        <fullName evidence="3">Uncharacterized protein</fullName>
    </submittedName>
</protein>
<feature type="transmembrane region" description="Helical" evidence="2">
    <location>
        <begin position="146"/>
        <end position="166"/>
    </location>
</feature>
<name>A0A9P7Y679_9HELO</name>
<dbReference type="Proteomes" id="UP000824998">
    <property type="component" value="Unassembled WGS sequence"/>
</dbReference>
<sequence length="258" mass="27132">MPIWAESFLKASETVRNVAYGLSIPHIIISSLAIGGCTSANAGIPDIFVAKFAGTSLRFGYIGICNNVAGNGNRTVCASTLGSSASFISDNLSTTEDAIRQVISLQNSASLLMPVISWISFGLGILSLICLRRFRWTGLVKSTQLFLWLSVLTSFTGAWAVTYIVAALASVNFRAKFAMEKGPALIALQWTTFALDLMITCLVYVITASPIEEKISTPASKSPPAKSAPPSKSPPPKGPPPKGPPPKGPPPKGPPPGS</sequence>
<feature type="compositionally biased region" description="Low complexity" evidence="1">
    <location>
        <begin position="218"/>
        <end position="230"/>
    </location>
</feature>
<evidence type="ECO:0000313" key="4">
    <source>
        <dbReference type="Proteomes" id="UP000824998"/>
    </source>
</evidence>
<keyword evidence="2" id="KW-0812">Transmembrane</keyword>
<dbReference type="GO" id="GO:0016020">
    <property type="term" value="C:membrane"/>
    <property type="evidence" value="ECO:0007669"/>
    <property type="project" value="InterPro"/>
</dbReference>
<dbReference type="InterPro" id="IPR033481">
    <property type="entry name" value="Dni1/Fig1"/>
</dbReference>
<evidence type="ECO:0000256" key="1">
    <source>
        <dbReference type="SAM" id="MobiDB-lite"/>
    </source>
</evidence>
<accession>A0A9P7Y679</accession>
<proteinExistence type="predicted"/>
<feature type="transmembrane region" description="Helical" evidence="2">
    <location>
        <begin position="186"/>
        <end position="206"/>
    </location>
</feature>
<dbReference type="AlphaFoldDB" id="A0A9P7Y679"/>
<reference evidence="3" key="1">
    <citation type="journal article" date="2021" name="IMA Fungus">
        <title>Genomic characterization of three marine fungi, including Emericellopsis atlantica sp. nov. with signatures of a generalist lifestyle and marine biomass degradation.</title>
        <authorList>
            <person name="Hagestad O.C."/>
            <person name="Hou L."/>
            <person name="Andersen J.H."/>
            <person name="Hansen E.H."/>
            <person name="Altermark B."/>
            <person name="Li C."/>
            <person name="Kuhnert E."/>
            <person name="Cox R.J."/>
            <person name="Crous P.W."/>
            <person name="Spatafora J.W."/>
            <person name="Lail K."/>
            <person name="Amirebrahimi M."/>
            <person name="Lipzen A."/>
            <person name="Pangilinan J."/>
            <person name="Andreopoulos W."/>
            <person name="Hayes R.D."/>
            <person name="Ng V."/>
            <person name="Grigoriev I.V."/>
            <person name="Jackson S.A."/>
            <person name="Sutton T.D.S."/>
            <person name="Dobson A.D.W."/>
            <person name="Rama T."/>
        </authorList>
    </citation>
    <scope>NUCLEOTIDE SEQUENCE</scope>
    <source>
        <strain evidence="3">TRa018bII</strain>
    </source>
</reference>
<dbReference type="EMBL" id="MU251978">
    <property type="protein sequence ID" value="KAG9228323.1"/>
    <property type="molecule type" value="Genomic_DNA"/>
</dbReference>
<organism evidence="3 4">
    <name type="scientific">Amylocarpus encephaloides</name>
    <dbReference type="NCBI Taxonomy" id="45428"/>
    <lineage>
        <taxon>Eukaryota</taxon>
        <taxon>Fungi</taxon>
        <taxon>Dikarya</taxon>
        <taxon>Ascomycota</taxon>
        <taxon>Pezizomycotina</taxon>
        <taxon>Leotiomycetes</taxon>
        <taxon>Helotiales</taxon>
        <taxon>Helotiales incertae sedis</taxon>
        <taxon>Amylocarpus</taxon>
    </lineage>
</organism>